<reference evidence="2" key="1">
    <citation type="submission" date="2022-07" db="EMBL/GenBank/DDBJ databases">
        <title>Faecal culturing of patients with breast cancer.</title>
        <authorList>
            <person name="Teng N.M.Y."/>
            <person name="Kiu R."/>
            <person name="Evans R."/>
            <person name="Baker D.J."/>
            <person name="Zenner C."/>
            <person name="Robinson S.D."/>
            <person name="Hall L.J."/>
        </authorList>
    </citation>
    <scope>NUCLEOTIDE SEQUENCE</scope>
    <source>
        <strain evidence="2">LH1062</strain>
    </source>
</reference>
<dbReference type="Proteomes" id="UP001060112">
    <property type="component" value="Chromosome"/>
</dbReference>
<accession>A0ABY5I5F4</accession>
<evidence type="ECO:0000259" key="1">
    <source>
        <dbReference type="Pfam" id="PF04326"/>
    </source>
</evidence>
<dbReference type="PANTHER" id="PTHR30595:SF6">
    <property type="entry name" value="SCHLAFEN ALBA-2 DOMAIN-CONTAINING PROTEIN"/>
    <property type="match status" value="1"/>
</dbReference>
<gene>
    <name evidence="2" type="ORF">NMU03_05780</name>
</gene>
<name>A0ABY5I5F4_9FIRM</name>
<dbReference type="Gene3D" id="3.30.950.30">
    <property type="entry name" value="Schlafen, AAA domain"/>
    <property type="match status" value="1"/>
</dbReference>
<dbReference type="PANTHER" id="PTHR30595">
    <property type="entry name" value="GLPR-RELATED TRANSCRIPTIONAL REPRESSOR"/>
    <property type="match status" value="1"/>
</dbReference>
<proteinExistence type="predicted"/>
<feature type="domain" description="Schlafen AlbA-2" evidence="1">
    <location>
        <begin position="2"/>
        <end position="97"/>
    </location>
</feature>
<protein>
    <submittedName>
        <fullName evidence="2">DNA binding domain-containing protein</fullName>
    </submittedName>
</protein>
<keyword evidence="3" id="KW-1185">Reference proteome</keyword>
<dbReference type="InterPro" id="IPR007421">
    <property type="entry name" value="Schlafen_AlbA_2_dom"/>
</dbReference>
<dbReference type="RefSeq" id="WP_353956662.1">
    <property type="nucleotide sequence ID" value="NZ_CP101620.1"/>
</dbReference>
<dbReference type="EMBL" id="CP101620">
    <property type="protein sequence ID" value="UTY40295.1"/>
    <property type="molecule type" value="Genomic_DNA"/>
</dbReference>
<sequence length="112" mass="12635">MVKSVSVFSNTVGGILIFGVSDNDEMIGLNQVKEDSEFISQKIKERIDPIPQINMYIKQVDGKNILLVEVASGEETPYYYYGDSVMEAYVRLGNESIVADARELKRLVLRDK</sequence>
<organism evidence="2 3">
    <name type="scientific">Allocoprobacillus halotolerans</name>
    <dbReference type="NCBI Taxonomy" id="2944914"/>
    <lineage>
        <taxon>Bacteria</taxon>
        <taxon>Bacillati</taxon>
        <taxon>Bacillota</taxon>
        <taxon>Erysipelotrichia</taxon>
        <taxon>Erysipelotrichales</taxon>
        <taxon>Erysipelotrichaceae</taxon>
        <taxon>Allocoprobacillus</taxon>
    </lineage>
</organism>
<dbReference type="Pfam" id="PF04326">
    <property type="entry name" value="SLFN_AlbA_2"/>
    <property type="match status" value="1"/>
</dbReference>
<dbReference type="InterPro" id="IPR038461">
    <property type="entry name" value="Schlafen_AlbA_2_dom_sf"/>
</dbReference>
<evidence type="ECO:0000313" key="2">
    <source>
        <dbReference type="EMBL" id="UTY40295.1"/>
    </source>
</evidence>
<evidence type="ECO:0000313" key="3">
    <source>
        <dbReference type="Proteomes" id="UP001060112"/>
    </source>
</evidence>